<reference evidence="2 3" key="1">
    <citation type="submission" date="2020-09" db="EMBL/GenBank/DDBJ databases">
        <title>De no assembly of potato wild relative species, Solanum commersonii.</title>
        <authorList>
            <person name="Cho K."/>
        </authorList>
    </citation>
    <scope>NUCLEOTIDE SEQUENCE [LARGE SCALE GENOMIC DNA]</scope>
    <source>
        <strain evidence="2">LZ3.2</strain>
        <tissue evidence="2">Leaf</tissue>
    </source>
</reference>
<keyword evidence="3" id="KW-1185">Reference proteome</keyword>
<comment type="caution">
    <text evidence="2">The sequence shown here is derived from an EMBL/GenBank/DDBJ whole genome shotgun (WGS) entry which is preliminary data.</text>
</comment>
<evidence type="ECO:0000313" key="2">
    <source>
        <dbReference type="EMBL" id="KAG5606589.1"/>
    </source>
</evidence>
<accession>A0A9J5Z309</accession>
<evidence type="ECO:0000313" key="3">
    <source>
        <dbReference type="Proteomes" id="UP000824120"/>
    </source>
</evidence>
<feature type="transmembrane region" description="Helical" evidence="1">
    <location>
        <begin position="44"/>
        <end position="61"/>
    </location>
</feature>
<keyword evidence="1" id="KW-1133">Transmembrane helix</keyword>
<keyword evidence="1" id="KW-0812">Transmembrane</keyword>
<name>A0A9J5Z309_SOLCO</name>
<keyword evidence="1" id="KW-0472">Membrane</keyword>
<sequence>MSRLKNPRDPNPNLEDKTLSIFNGSFSIISRNRDQLGNSPFGVVHRRLALAFIIVVLWRSAHWNKRQSKTLWRLAKWTRRSSGLHFFILFSLFVPFCNQTQVLSFKKGVSNSATQDAIMNAHNNTQFTYAKTLLPKILKLAILASNASSSSTKAFEFPHTNDDSIFTRKPYILVRSIESTIQVIGIDQNRDLNFAKEQPHSTHERWQKNFGQ</sequence>
<dbReference type="EMBL" id="JACXVP010000005">
    <property type="protein sequence ID" value="KAG5606589.1"/>
    <property type="molecule type" value="Genomic_DNA"/>
</dbReference>
<feature type="transmembrane region" description="Helical" evidence="1">
    <location>
        <begin position="82"/>
        <end position="102"/>
    </location>
</feature>
<evidence type="ECO:0000256" key="1">
    <source>
        <dbReference type="SAM" id="Phobius"/>
    </source>
</evidence>
<gene>
    <name evidence="2" type="ORF">H5410_028081</name>
</gene>
<protein>
    <submittedName>
        <fullName evidence="2">Uncharacterized protein</fullName>
    </submittedName>
</protein>
<dbReference type="Proteomes" id="UP000824120">
    <property type="component" value="Chromosome 5"/>
</dbReference>
<organism evidence="2 3">
    <name type="scientific">Solanum commersonii</name>
    <name type="common">Commerson's wild potato</name>
    <name type="synonym">Commerson's nightshade</name>
    <dbReference type="NCBI Taxonomy" id="4109"/>
    <lineage>
        <taxon>Eukaryota</taxon>
        <taxon>Viridiplantae</taxon>
        <taxon>Streptophyta</taxon>
        <taxon>Embryophyta</taxon>
        <taxon>Tracheophyta</taxon>
        <taxon>Spermatophyta</taxon>
        <taxon>Magnoliopsida</taxon>
        <taxon>eudicotyledons</taxon>
        <taxon>Gunneridae</taxon>
        <taxon>Pentapetalae</taxon>
        <taxon>asterids</taxon>
        <taxon>lamiids</taxon>
        <taxon>Solanales</taxon>
        <taxon>Solanaceae</taxon>
        <taxon>Solanoideae</taxon>
        <taxon>Solaneae</taxon>
        <taxon>Solanum</taxon>
    </lineage>
</organism>
<proteinExistence type="predicted"/>
<dbReference type="AlphaFoldDB" id="A0A9J5Z309"/>
<feature type="non-terminal residue" evidence="2">
    <location>
        <position position="212"/>
    </location>
</feature>